<dbReference type="Proteomes" id="UP000293347">
    <property type="component" value="Unassembled WGS sequence"/>
</dbReference>
<evidence type="ECO:0000313" key="2">
    <source>
        <dbReference type="Proteomes" id="UP000293347"/>
    </source>
</evidence>
<dbReference type="SUPFAM" id="SSF48452">
    <property type="entry name" value="TPR-like"/>
    <property type="match status" value="1"/>
</dbReference>
<dbReference type="Pfam" id="PF12771">
    <property type="entry name" value="SusD-like_2"/>
    <property type="match status" value="1"/>
</dbReference>
<dbReference type="PROSITE" id="PS51257">
    <property type="entry name" value="PROKAR_LIPOPROTEIN"/>
    <property type="match status" value="1"/>
</dbReference>
<reference evidence="1 2" key="1">
    <citation type="submission" date="2019-02" db="EMBL/GenBank/DDBJ databases">
        <title>Pedobacter sp. RP-1-14 sp. nov., isolated from Arctic soil.</title>
        <authorList>
            <person name="Dahal R.H."/>
        </authorList>
    </citation>
    <scope>NUCLEOTIDE SEQUENCE [LARGE SCALE GENOMIC DNA]</scope>
    <source>
        <strain evidence="1 2">RP-1-14</strain>
    </source>
</reference>
<dbReference type="AlphaFoldDB" id="A0A4R0NTI7"/>
<accession>A0A4R0NTI7</accession>
<protein>
    <submittedName>
        <fullName evidence="1">SusD/RagB family nutrient-binding outer membrane lipoprotein</fullName>
    </submittedName>
</protein>
<sequence length="538" mass="60643">MIPSKLEKMKKHINLYTWLTVLVLFTASCKKFGDTNVDPTRSSNMDPSVQLTTAQLRFSGDLNVNQRTNIMMTMPLVQHIAGSYVNRYGGAYLRDPNVMGILWEDSYGNDIVNIIDAVKRTTSLPEKSNLNAVCRIMKVYIFSRMTDLYGDIPYSEAGQGVKPKFDTQQEIYNDFFKELKEASLQLDASKDAVKGDVFYNGDVNAWKKFANSLRLRYAMRLVKIDLAKAKAEAQLAFDSGVFTTNSDVCKVDHEDVRNQYEASGRGDIRGNAVSESFHKDGVPGRFTTTFLEQLRSTNDPRLKYMVKYYVDNAAIPPINRIDITEQITSQIGYNGIIPGHYLWNDWNNPLPITVPGTGTYDASSNDQKAQPANFLLRFNAPFLHLTYSEVELLLAEATVRFGSTFGGSATEHYQKGIEAGILQLSYFPGGPTANNTEISTFISSNALLPGREIELINKQLWLTLFLNGTEAYSNWRRSGFPVLTPGKGVDEPSESLTIPRRFEYPYTEEEQNRANFEKVLPALGGTDTWNARVWWDKQ</sequence>
<gene>
    <name evidence="1" type="ORF">EZ437_04535</name>
</gene>
<dbReference type="InterPro" id="IPR041662">
    <property type="entry name" value="SusD-like_2"/>
</dbReference>
<comment type="caution">
    <text evidence="1">The sequence shown here is derived from an EMBL/GenBank/DDBJ whole genome shotgun (WGS) entry which is preliminary data.</text>
</comment>
<name>A0A4R0NTI7_9SPHI</name>
<keyword evidence="2" id="KW-1185">Reference proteome</keyword>
<dbReference type="Gene3D" id="1.25.40.390">
    <property type="match status" value="1"/>
</dbReference>
<keyword evidence="1" id="KW-0449">Lipoprotein</keyword>
<evidence type="ECO:0000313" key="1">
    <source>
        <dbReference type="EMBL" id="TCD03243.1"/>
    </source>
</evidence>
<proteinExistence type="predicted"/>
<organism evidence="1 2">
    <name type="scientific">Pedobacter psychroterrae</name>
    <dbReference type="NCBI Taxonomy" id="2530453"/>
    <lineage>
        <taxon>Bacteria</taxon>
        <taxon>Pseudomonadati</taxon>
        <taxon>Bacteroidota</taxon>
        <taxon>Sphingobacteriia</taxon>
        <taxon>Sphingobacteriales</taxon>
        <taxon>Sphingobacteriaceae</taxon>
        <taxon>Pedobacter</taxon>
    </lineage>
</organism>
<dbReference type="InterPro" id="IPR011990">
    <property type="entry name" value="TPR-like_helical_dom_sf"/>
</dbReference>
<dbReference type="EMBL" id="SJSL01000001">
    <property type="protein sequence ID" value="TCD03243.1"/>
    <property type="molecule type" value="Genomic_DNA"/>
</dbReference>
<dbReference type="OrthoDB" id="9766256at2"/>